<dbReference type="AlphaFoldDB" id="A0AAD3SFQ6"/>
<dbReference type="EMBL" id="BSYO01000010">
    <property type="protein sequence ID" value="GMH10433.1"/>
    <property type="molecule type" value="Genomic_DNA"/>
</dbReference>
<reference evidence="1" key="1">
    <citation type="submission" date="2023-05" db="EMBL/GenBank/DDBJ databases">
        <title>Nepenthes gracilis genome sequencing.</title>
        <authorList>
            <person name="Fukushima K."/>
        </authorList>
    </citation>
    <scope>NUCLEOTIDE SEQUENCE</scope>
    <source>
        <strain evidence="1">SING2019-196</strain>
    </source>
</reference>
<dbReference type="Proteomes" id="UP001279734">
    <property type="component" value="Unassembled WGS sequence"/>
</dbReference>
<proteinExistence type="predicted"/>
<protein>
    <submittedName>
        <fullName evidence="1">Uncharacterized protein</fullName>
    </submittedName>
</protein>
<accession>A0AAD3SFQ6</accession>
<evidence type="ECO:0000313" key="2">
    <source>
        <dbReference type="Proteomes" id="UP001279734"/>
    </source>
</evidence>
<name>A0AAD3SFQ6_NEPGR</name>
<sequence>MEGGKPKMEKPLEFKKILLFVYDCVSEITFTQKSARVNLLNVDTLSCQSGLFKKWCERENVSFVLEDFVMPT</sequence>
<evidence type="ECO:0000313" key="1">
    <source>
        <dbReference type="EMBL" id="GMH10433.1"/>
    </source>
</evidence>
<organism evidence="1 2">
    <name type="scientific">Nepenthes gracilis</name>
    <name type="common">Slender pitcher plant</name>
    <dbReference type="NCBI Taxonomy" id="150966"/>
    <lineage>
        <taxon>Eukaryota</taxon>
        <taxon>Viridiplantae</taxon>
        <taxon>Streptophyta</taxon>
        <taxon>Embryophyta</taxon>
        <taxon>Tracheophyta</taxon>
        <taxon>Spermatophyta</taxon>
        <taxon>Magnoliopsida</taxon>
        <taxon>eudicotyledons</taxon>
        <taxon>Gunneridae</taxon>
        <taxon>Pentapetalae</taxon>
        <taxon>Caryophyllales</taxon>
        <taxon>Nepenthaceae</taxon>
        <taxon>Nepenthes</taxon>
    </lineage>
</organism>
<comment type="caution">
    <text evidence="1">The sequence shown here is derived from an EMBL/GenBank/DDBJ whole genome shotgun (WGS) entry which is preliminary data.</text>
</comment>
<keyword evidence="2" id="KW-1185">Reference proteome</keyword>
<gene>
    <name evidence="1" type="ORF">Nepgr_012274</name>
</gene>